<dbReference type="GO" id="GO:0052689">
    <property type="term" value="F:carboxylic ester hydrolase activity"/>
    <property type="evidence" value="ECO:0007669"/>
    <property type="project" value="UniProtKB-KW"/>
</dbReference>
<keyword evidence="6" id="KW-1133">Transmembrane helix</keyword>
<organism evidence="8 9">
    <name type="scientific">Tigriopus californicus</name>
    <name type="common">Marine copepod</name>
    <dbReference type="NCBI Taxonomy" id="6832"/>
    <lineage>
        <taxon>Eukaryota</taxon>
        <taxon>Metazoa</taxon>
        <taxon>Ecdysozoa</taxon>
        <taxon>Arthropoda</taxon>
        <taxon>Crustacea</taxon>
        <taxon>Multicrustacea</taxon>
        <taxon>Hexanauplia</taxon>
        <taxon>Copepoda</taxon>
        <taxon>Harpacticoida</taxon>
        <taxon>Harpacticidae</taxon>
        <taxon>Tigriopus</taxon>
    </lineage>
</organism>
<keyword evidence="6" id="KW-0812">Transmembrane</keyword>
<name>A0A553PSC0_TIGCA</name>
<proteinExistence type="inferred from homology"/>
<sequence length="644" mass="72990">MWRVTGQSVQLKQGSLRGSARVIDGQTVFTFRGVPYAEPPTGIRRFRPAAPHSRWEGTYSAIEFKPPCPQPSGSRVVRDTMDEDCLYLNIWTNVIPRRLNEGRPRPVVVFLEGQLFTLGNPADIPAEDFVANQDVVFVSVNYRVNAFGFLSWEDNVLPGNMGLTDQSLAIAWVYENIESFGGNRNQITLMGHSAGAASTMFHVISSRSNSRISRAIMMSGSGLAPWALQQNPRANARRLAQVLGCSFYDSRTLLSCLQGKRVSDIVSAVDDMIRDGNTSAIFGPVVDNYLPSTSRFFEISPEIALERGLYKKIPMLSGLVFDDGVLMAYFLKEIIDRLSIRDLRNFVDSTLIPATINQLSAIGDKVVPRDVISFQYFGQYLDARDKSKVFDDIIDFYNEAYFMAPLERQMNLIHSSGGQIHFYLNTYRSADIFGNQLNRTTASHGSDLLYLFGPEMYQKFFIRRFQSFAEERLSRNLKTIFGNFISSGTPIANLLWKEYTVNGKDFFDISSNAPGRNFRDKAYQFWYNYLPRLNEYIEDLVENPNYGDGPEIARLGLDCNTYITFTWLLLAAILVLFVLLIAMAWMIYRKPPEKDFLSFAEPTQSVFSLGARSSARSFDPGTSFRVPPQTTRSRWRESVTTYKL</sequence>
<dbReference type="STRING" id="6832.A0A553PSC0"/>
<dbReference type="InterPro" id="IPR051093">
    <property type="entry name" value="Neuroligin/BSAL"/>
</dbReference>
<evidence type="ECO:0000256" key="6">
    <source>
        <dbReference type="SAM" id="Phobius"/>
    </source>
</evidence>
<evidence type="ECO:0000259" key="7">
    <source>
        <dbReference type="Pfam" id="PF00135"/>
    </source>
</evidence>
<dbReference type="Proteomes" id="UP000318571">
    <property type="component" value="Chromosome 12"/>
</dbReference>
<dbReference type="SUPFAM" id="SSF53474">
    <property type="entry name" value="alpha/beta-Hydrolases"/>
    <property type="match status" value="1"/>
</dbReference>
<dbReference type="OMA" id="QSHSMDM"/>
<accession>A0A553PSC0</accession>
<dbReference type="PANTHER" id="PTHR43903">
    <property type="entry name" value="NEUROLIGIN"/>
    <property type="match status" value="1"/>
</dbReference>
<dbReference type="InterPro" id="IPR029058">
    <property type="entry name" value="AB_hydrolase_fold"/>
</dbReference>
<dbReference type="EC" id="3.1.1.-" evidence="5"/>
<dbReference type="AlphaFoldDB" id="A0A553PSC0"/>
<evidence type="ECO:0000256" key="5">
    <source>
        <dbReference type="RuleBase" id="RU361235"/>
    </source>
</evidence>
<comment type="similarity">
    <text evidence="1 5">Belongs to the type-B carboxylesterase/lipase family.</text>
</comment>
<dbReference type="EMBL" id="VCGU01000001">
    <property type="protein sequence ID" value="TRY80580.1"/>
    <property type="molecule type" value="Genomic_DNA"/>
</dbReference>
<evidence type="ECO:0000313" key="9">
    <source>
        <dbReference type="Proteomes" id="UP000318571"/>
    </source>
</evidence>
<comment type="caution">
    <text evidence="8">The sequence shown here is derived from an EMBL/GenBank/DDBJ whole genome shotgun (WGS) entry which is preliminary data.</text>
</comment>
<dbReference type="InterPro" id="IPR019826">
    <property type="entry name" value="Carboxylesterase_B_AS"/>
</dbReference>
<dbReference type="Pfam" id="PF00135">
    <property type="entry name" value="COesterase"/>
    <property type="match status" value="1"/>
</dbReference>
<dbReference type="InterPro" id="IPR002018">
    <property type="entry name" value="CarbesteraseB"/>
</dbReference>
<dbReference type="Gene3D" id="3.40.50.1820">
    <property type="entry name" value="alpha/beta hydrolase"/>
    <property type="match status" value="1"/>
</dbReference>
<keyword evidence="6" id="KW-0472">Membrane</keyword>
<feature type="domain" description="Carboxylesterase type B" evidence="7">
    <location>
        <begin position="7"/>
        <end position="526"/>
    </location>
</feature>
<evidence type="ECO:0000256" key="3">
    <source>
        <dbReference type="ARBA" id="ARBA00022801"/>
    </source>
</evidence>
<protein>
    <recommendedName>
        <fullName evidence="5">Carboxylic ester hydrolase</fullName>
        <ecNumber evidence="5">3.1.1.-</ecNumber>
    </recommendedName>
</protein>
<feature type="transmembrane region" description="Helical" evidence="6">
    <location>
        <begin position="565"/>
        <end position="588"/>
    </location>
</feature>
<evidence type="ECO:0000313" key="8">
    <source>
        <dbReference type="EMBL" id="TRY80580.1"/>
    </source>
</evidence>
<keyword evidence="2" id="KW-0719">Serine esterase</keyword>
<evidence type="ECO:0000256" key="1">
    <source>
        <dbReference type="ARBA" id="ARBA00005964"/>
    </source>
</evidence>
<keyword evidence="3 5" id="KW-0378">Hydrolase</keyword>
<keyword evidence="9" id="KW-1185">Reference proteome</keyword>
<dbReference type="PROSITE" id="PS00122">
    <property type="entry name" value="CARBOXYLESTERASE_B_1"/>
    <property type="match status" value="1"/>
</dbReference>
<reference evidence="8 9" key="1">
    <citation type="journal article" date="2018" name="Nat. Ecol. Evol.">
        <title>Genomic signatures of mitonuclear coevolution across populations of Tigriopus californicus.</title>
        <authorList>
            <person name="Barreto F.S."/>
            <person name="Watson E.T."/>
            <person name="Lima T.G."/>
            <person name="Willett C.S."/>
            <person name="Edmands S."/>
            <person name="Li W."/>
            <person name="Burton R.S."/>
        </authorList>
    </citation>
    <scope>NUCLEOTIDE SEQUENCE [LARGE SCALE GENOMIC DNA]</scope>
    <source>
        <strain evidence="8 9">San Diego</strain>
    </source>
</reference>
<keyword evidence="4" id="KW-0325">Glycoprotein</keyword>
<gene>
    <name evidence="8" type="ORF">TCAL_12723</name>
</gene>
<evidence type="ECO:0000256" key="2">
    <source>
        <dbReference type="ARBA" id="ARBA00022487"/>
    </source>
</evidence>
<evidence type="ECO:0000256" key="4">
    <source>
        <dbReference type="ARBA" id="ARBA00023180"/>
    </source>
</evidence>